<evidence type="ECO:0000256" key="13">
    <source>
        <dbReference type="ARBA" id="ARBA00023128"/>
    </source>
</evidence>
<keyword evidence="14 17" id="KW-0472">Membrane</keyword>
<name>G3S343_GORGO</name>
<keyword evidence="9" id="KW-0999">Mitochondrion inner membrane</keyword>
<comment type="similarity">
    <text evidence="3">Belongs to the complex I NDUFA3 subunit family.</text>
</comment>
<dbReference type="EMBL" id="CABD030114778">
    <property type="status" value="NOT_ANNOTATED_CDS"/>
    <property type="molecule type" value="Genomic_DNA"/>
</dbReference>
<keyword evidence="12" id="KW-0007">Acetylation</keyword>
<evidence type="ECO:0000256" key="7">
    <source>
        <dbReference type="ARBA" id="ARBA00022660"/>
    </source>
</evidence>
<organism evidence="18 19">
    <name type="scientific">Gorilla gorilla gorilla</name>
    <name type="common">Western lowland gorilla</name>
    <dbReference type="NCBI Taxonomy" id="9595"/>
    <lineage>
        <taxon>Eukaryota</taxon>
        <taxon>Metazoa</taxon>
        <taxon>Chordata</taxon>
        <taxon>Craniata</taxon>
        <taxon>Vertebrata</taxon>
        <taxon>Euteleostomi</taxon>
        <taxon>Mammalia</taxon>
        <taxon>Eutheria</taxon>
        <taxon>Euarchontoglires</taxon>
        <taxon>Primates</taxon>
        <taxon>Haplorrhini</taxon>
        <taxon>Catarrhini</taxon>
        <taxon>Hominidae</taxon>
        <taxon>Gorilla</taxon>
    </lineage>
</organism>
<keyword evidence="11 17" id="KW-1133">Transmembrane helix</keyword>
<dbReference type="GO" id="GO:0045271">
    <property type="term" value="C:respiratory chain complex I"/>
    <property type="evidence" value="ECO:0000318"/>
    <property type="project" value="GO_Central"/>
</dbReference>
<keyword evidence="8 17" id="KW-0812">Transmembrane</keyword>
<dbReference type="InterPro" id="IPR026626">
    <property type="entry name" value="NDUFA3"/>
</dbReference>
<evidence type="ECO:0000256" key="12">
    <source>
        <dbReference type="ARBA" id="ARBA00022990"/>
    </source>
</evidence>
<proteinExistence type="inferred from homology"/>
<dbReference type="EMBL" id="CABD030114779">
    <property type="status" value="NOT_ANNOTATED_CDS"/>
    <property type="molecule type" value="Genomic_DNA"/>
</dbReference>
<keyword evidence="10" id="KW-0249">Electron transport</keyword>
<evidence type="ECO:0000256" key="17">
    <source>
        <dbReference type="SAM" id="Phobius"/>
    </source>
</evidence>
<sequence length="73" mass="7982">MVARVGAFLKNAWDKEPVLVVSFVVGGLAFSSYFSFSRSSSFPFQLSAGEKGHRIELSSHSTQRQSCPGARRS</sequence>
<dbReference type="Proteomes" id="UP000001519">
    <property type="component" value="Chromosome 19"/>
</dbReference>
<reference evidence="19" key="1">
    <citation type="submission" date="2011-05" db="EMBL/GenBank/DDBJ databases">
        <title>Insights into the evolution of the great apes provided by the gorilla genome.</title>
        <authorList>
            <person name="Scally A."/>
        </authorList>
    </citation>
    <scope>NUCLEOTIDE SEQUENCE [LARGE SCALE GENOMIC DNA]</scope>
</reference>
<dbReference type="STRING" id="9593.ENSGGOP00000022493"/>
<evidence type="ECO:0000256" key="14">
    <source>
        <dbReference type="ARBA" id="ARBA00023136"/>
    </source>
</evidence>
<dbReference type="GO" id="GO:0005743">
    <property type="term" value="C:mitochondrial inner membrane"/>
    <property type="evidence" value="ECO:0007669"/>
    <property type="project" value="UniProtKB-SubCell"/>
</dbReference>
<evidence type="ECO:0000256" key="9">
    <source>
        <dbReference type="ARBA" id="ARBA00022792"/>
    </source>
</evidence>
<evidence type="ECO:0000313" key="19">
    <source>
        <dbReference type="Proteomes" id="UP000001519"/>
    </source>
</evidence>
<evidence type="ECO:0000256" key="6">
    <source>
        <dbReference type="ARBA" id="ARBA00022448"/>
    </source>
</evidence>
<comment type="function">
    <text evidence="1">Accessory subunit of the mitochondrial membrane respiratory chain NADH dehydrogenase (Complex I), that is believed not to be involved in catalysis. Complex I functions in the transfer of electrons from NADH to the respiratory chain. The immediate electron acceptor for the enzyme is believed to be ubiquinone.</text>
</comment>
<evidence type="ECO:0000256" key="4">
    <source>
        <dbReference type="ARBA" id="ARBA00011533"/>
    </source>
</evidence>
<evidence type="ECO:0000256" key="3">
    <source>
        <dbReference type="ARBA" id="ARBA00008253"/>
    </source>
</evidence>
<evidence type="ECO:0000256" key="10">
    <source>
        <dbReference type="ARBA" id="ARBA00022982"/>
    </source>
</evidence>
<keyword evidence="6" id="KW-0813">Transport</keyword>
<protein>
    <recommendedName>
        <fullName evidence="5">NADH dehydrogenase [ubiquinone] 1 alpha subcomplex subunit 3</fullName>
    </recommendedName>
    <alternativeName>
        <fullName evidence="15">Complex I-B9</fullName>
    </alternativeName>
    <alternativeName>
        <fullName evidence="16">NADH-ubiquinone oxidoreductase B9 subunit</fullName>
    </alternativeName>
</protein>
<feature type="transmembrane region" description="Helical" evidence="17">
    <location>
        <begin position="18"/>
        <end position="36"/>
    </location>
</feature>
<accession>G3S343</accession>
<evidence type="ECO:0000256" key="5">
    <source>
        <dbReference type="ARBA" id="ARBA00016391"/>
    </source>
</evidence>
<reference evidence="18" key="3">
    <citation type="submission" date="2025-08" db="UniProtKB">
        <authorList>
            <consortium name="Ensembl"/>
        </authorList>
    </citation>
    <scope>IDENTIFICATION</scope>
</reference>
<dbReference type="Bgee" id="ENSGGOG00000023650">
    <property type="expression patterns" value="Expressed in heart and 6 other cell types or tissues"/>
</dbReference>
<dbReference type="EMBL" id="CABD030114777">
    <property type="status" value="NOT_ANNOTATED_CDS"/>
    <property type="molecule type" value="Genomic_DNA"/>
</dbReference>
<dbReference type="EMBL" id="CABD030114780">
    <property type="status" value="NOT_ANNOTATED_CDS"/>
    <property type="molecule type" value="Genomic_DNA"/>
</dbReference>
<evidence type="ECO:0000256" key="16">
    <source>
        <dbReference type="ARBA" id="ARBA00032035"/>
    </source>
</evidence>
<dbReference type="AlphaFoldDB" id="G3S343"/>
<dbReference type="Pfam" id="PF14987">
    <property type="entry name" value="NADHdh_A3"/>
    <property type="match status" value="1"/>
</dbReference>
<comment type="subunit">
    <text evidence="4">Complex I is composed of 45 different subunits.</text>
</comment>
<reference evidence="18 19" key="2">
    <citation type="journal article" date="2012" name="Nature">
        <title>Insights into hominid evolution from the gorilla genome sequence.</title>
        <authorList>
            <person name="Scally A."/>
            <person name="Dutheil J.Y."/>
            <person name="Hillier L.W."/>
            <person name="Jordan G.E."/>
            <person name="Goodhead I."/>
            <person name="Herrero J."/>
            <person name="Hobolth A."/>
            <person name="Lappalainen T."/>
            <person name="Mailund T."/>
            <person name="Marques-Bonet T."/>
            <person name="McCarthy S."/>
            <person name="Montgomery S.H."/>
            <person name="Schwalie P.C."/>
            <person name="Tang Y.A."/>
            <person name="Ward M.C."/>
            <person name="Xue Y."/>
            <person name="Yngvadottir B."/>
            <person name="Alkan C."/>
            <person name="Andersen L.N."/>
            <person name="Ayub Q."/>
            <person name="Ball E.V."/>
            <person name="Beal K."/>
            <person name="Bradley B.J."/>
            <person name="Chen Y."/>
            <person name="Clee C.M."/>
            <person name="Fitzgerald S."/>
            <person name="Graves T.A."/>
            <person name="Gu Y."/>
            <person name="Heath P."/>
            <person name="Heger A."/>
            <person name="Karakoc E."/>
            <person name="Kolb-Kokocinski A."/>
            <person name="Laird G.K."/>
            <person name="Lunter G."/>
            <person name="Meader S."/>
            <person name="Mort M."/>
            <person name="Mullikin J.C."/>
            <person name="Munch K."/>
            <person name="O'Connor T.D."/>
            <person name="Phillips A.D."/>
            <person name="Prado-Martinez J."/>
            <person name="Rogers A.S."/>
            <person name="Sajjadian S."/>
            <person name="Schmidt D."/>
            <person name="Shaw K."/>
            <person name="Simpson J.T."/>
            <person name="Stenson P.D."/>
            <person name="Turner D.J."/>
            <person name="Vigilant L."/>
            <person name="Vilella A.J."/>
            <person name="Whitener W."/>
            <person name="Zhu B."/>
            <person name="Cooper D.N."/>
            <person name="de Jong P."/>
            <person name="Dermitzakis E.T."/>
            <person name="Eichler E.E."/>
            <person name="Flicek P."/>
            <person name="Goldman N."/>
            <person name="Mundy N.I."/>
            <person name="Ning Z."/>
            <person name="Odom D.T."/>
            <person name="Ponting C.P."/>
            <person name="Quail M.A."/>
            <person name="Ryder O.A."/>
            <person name="Searle S.M."/>
            <person name="Warren W.C."/>
            <person name="Wilson R.K."/>
            <person name="Schierup M.H."/>
            <person name="Rogers J."/>
            <person name="Tyler-Smith C."/>
            <person name="Durbin R."/>
        </authorList>
    </citation>
    <scope>NUCLEOTIDE SEQUENCE [LARGE SCALE GENOMIC DNA]</scope>
</reference>
<evidence type="ECO:0000256" key="2">
    <source>
        <dbReference type="ARBA" id="ARBA00004434"/>
    </source>
</evidence>
<evidence type="ECO:0000313" key="18">
    <source>
        <dbReference type="Ensembl" id="ENSGGOP00000022493.2"/>
    </source>
</evidence>
<evidence type="ECO:0000256" key="11">
    <source>
        <dbReference type="ARBA" id="ARBA00022989"/>
    </source>
</evidence>
<keyword evidence="19" id="KW-1185">Reference proteome</keyword>
<evidence type="ECO:0000256" key="8">
    <source>
        <dbReference type="ARBA" id="ARBA00022692"/>
    </source>
</evidence>
<evidence type="ECO:0000256" key="15">
    <source>
        <dbReference type="ARBA" id="ARBA00031425"/>
    </source>
</evidence>
<dbReference type="InParanoid" id="G3S343"/>
<keyword evidence="13" id="KW-0496">Mitochondrion</keyword>
<dbReference type="Ensembl" id="ENSGGOT00000025507.2">
    <property type="protein sequence ID" value="ENSGGOP00000022493.2"/>
    <property type="gene ID" value="ENSGGOG00000023650.2"/>
</dbReference>
<dbReference type="PANTHER" id="PTHR15221">
    <property type="entry name" value="NADH DEHYDROGENASE [UBIQUINONE] 1 ALPHA SUBCOMPLEX SUBUNIT 3"/>
    <property type="match status" value="1"/>
</dbReference>
<keyword evidence="7" id="KW-0679">Respiratory chain</keyword>
<reference evidence="18" key="4">
    <citation type="submission" date="2025-09" db="UniProtKB">
        <authorList>
            <consortium name="Ensembl"/>
        </authorList>
    </citation>
    <scope>IDENTIFICATION</scope>
</reference>
<dbReference type="PANTHER" id="PTHR15221:SF0">
    <property type="entry name" value="NADH DEHYDROGENASE [UBIQUINONE] 1 ALPHA SUBCOMPLEX SUBUNIT 3"/>
    <property type="match status" value="1"/>
</dbReference>
<comment type="subcellular location">
    <subcellularLocation>
        <location evidence="2">Mitochondrion inner membrane</location>
        <topology evidence="2">Single-pass membrane protein</topology>
    </subcellularLocation>
</comment>
<evidence type="ECO:0000256" key="1">
    <source>
        <dbReference type="ARBA" id="ARBA00003195"/>
    </source>
</evidence>